<keyword evidence="2" id="KW-1185">Reference proteome</keyword>
<accession>A0ABX8KCD3</accession>
<reference evidence="1 2" key="1">
    <citation type="submission" date="2021-06" db="EMBL/GenBank/DDBJ databases">
        <title>FDA dAtabase for Regulatory Grade micrObial Sequences (FDA-ARGOS): Supporting development and validation of Infectious Disease Dx tests.</title>
        <authorList>
            <person name="Sproer C."/>
            <person name="Gronow S."/>
            <person name="Severitt S."/>
            <person name="Schroder I."/>
            <person name="Tallon L."/>
            <person name="Sadzewicz L."/>
            <person name="Zhao X."/>
            <person name="Boylan J."/>
            <person name="Ott S."/>
            <person name="Bowen H."/>
            <person name="Vavikolanu K."/>
            <person name="Mehta A."/>
            <person name="Aluvathingal J."/>
            <person name="Nadendla S."/>
            <person name="Lowell S."/>
            <person name="Myers T."/>
            <person name="Yan Y."/>
        </authorList>
    </citation>
    <scope>NUCLEOTIDE SEQUENCE [LARGE SCALE GENOMIC DNA]</scope>
    <source>
        <strain evidence="1 2">FDAARGOS 1424</strain>
    </source>
</reference>
<dbReference type="Proteomes" id="UP000683579">
    <property type="component" value="Chromosome"/>
</dbReference>
<organism evidence="1 2">
    <name type="scientific">Citrobacter pasteurii</name>
    <dbReference type="NCBI Taxonomy" id="1563222"/>
    <lineage>
        <taxon>Bacteria</taxon>
        <taxon>Pseudomonadati</taxon>
        <taxon>Pseudomonadota</taxon>
        <taxon>Gammaproteobacteria</taxon>
        <taxon>Enterobacterales</taxon>
        <taxon>Enterobacteriaceae</taxon>
        <taxon>Citrobacter</taxon>
    </lineage>
</organism>
<dbReference type="EMBL" id="CP077262">
    <property type="protein sequence ID" value="QXA46473.1"/>
    <property type="molecule type" value="Genomic_DNA"/>
</dbReference>
<evidence type="ECO:0000313" key="1">
    <source>
        <dbReference type="EMBL" id="QXA46473.1"/>
    </source>
</evidence>
<sequence length="112" mass="12231">MSLLPGRSRKAICQQASLAGLTSRSGWSREDKAFLEKHYGNLPTKEIVTRLGRSISAVRAAVVKFDLGTGHNVPWTEAELALMRVHYKKGIDGMTVSVKPAPYVAIKPVLVT</sequence>
<name>A0ABX8KCD3_9ENTR</name>
<dbReference type="RefSeq" id="WP_040231394.1">
    <property type="nucleotide sequence ID" value="NZ_CDHL01000026.1"/>
</dbReference>
<protein>
    <submittedName>
        <fullName evidence="1">Uncharacterized protein</fullName>
    </submittedName>
</protein>
<proteinExistence type="predicted"/>
<gene>
    <name evidence="1" type="ORF">I6L54_08885</name>
</gene>
<evidence type="ECO:0000313" key="2">
    <source>
        <dbReference type="Proteomes" id="UP000683579"/>
    </source>
</evidence>